<dbReference type="EMBL" id="CP038635">
    <property type="protein sequence ID" value="QBY54144.1"/>
    <property type="molecule type" value="Genomic_DNA"/>
</dbReference>
<dbReference type="Gene3D" id="3.30.70.100">
    <property type="match status" value="1"/>
</dbReference>
<keyword evidence="6 8" id="KW-0472">Membrane</keyword>
<dbReference type="GO" id="GO:0005886">
    <property type="term" value="C:plasma membrane"/>
    <property type="evidence" value="ECO:0007669"/>
    <property type="project" value="UniProtKB-SubCell"/>
</dbReference>
<keyword evidence="5 8" id="KW-1133">Transmembrane helix</keyword>
<dbReference type="InterPro" id="IPR023408">
    <property type="entry name" value="MscS_beta-dom_sf"/>
</dbReference>
<evidence type="ECO:0000256" key="2">
    <source>
        <dbReference type="ARBA" id="ARBA00008017"/>
    </source>
</evidence>
<dbReference type="KEGG" id="cox:E0W60_24270"/>
<comment type="similarity">
    <text evidence="2">Belongs to the MscS (TC 1.A.23) family.</text>
</comment>
<dbReference type="SUPFAM" id="SSF82861">
    <property type="entry name" value="Mechanosensitive channel protein MscS (YggB), transmembrane region"/>
    <property type="match status" value="1"/>
</dbReference>
<feature type="domain" description="Mechanosensitive ion channel MscS C-terminal" evidence="10">
    <location>
        <begin position="347"/>
        <end position="430"/>
    </location>
</feature>
<gene>
    <name evidence="11" type="ORF">E0W60_24270</name>
</gene>
<evidence type="ECO:0000313" key="12">
    <source>
        <dbReference type="Proteomes" id="UP000295294"/>
    </source>
</evidence>
<feature type="transmembrane region" description="Helical" evidence="8">
    <location>
        <begin position="191"/>
        <end position="211"/>
    </location>
</feature>
<dbReference type="Gene3D" id="1.10.287.1260">
    <property type="match status" value="1"/>
</dbReference>
<dbReference type="InterPro" id="IPR049278">
    <property type="entry name" value="MS_channel_C"/>
</dbReference>
<dbReference type="InterPro" id="IPR010920">
    <property type="entry name" value="LSM_dom_sf"/>
</dbReference>
<evidence type="ECO:0000313" key="11">
    <source>
        <dbReference type="EMBL" id="QBY54144.1"/>
    </source>
</evidence>
<comment type="subcellular location">
    <subcellularLocation>
        <location evidence="1">Cell membrane</location>
        <topology evidence="1">Multi-pass membrane protein</topology>
    </subcellularLocation>
</comment>
<feature type="transmembrane region" description="Helical" evidence="8">
    <location>
        <begin position="235"/>
        <end position="259"/>
    </location>
</feature>
<feature type="transmembrane region" description="Helical" evidence="8">
    <location>
        <begin position="79"/>
        <end position="99"/>
    </location>
</feature>
<evidence type="ECO:0000256" key="1">
    <source>
        <dbReference type="ARBA" id="ARBA00004651"/>
    </source>
</evidence>
<evidence type="ECO:0000256" key="4">
    <source>
        <dbReference type="ARBA" id="ARBA00022692"/>
    </source>
</evidence>
<protein>
    <submittedName>
        <fullName evidence="11">Mechanosensitive ion channel family protein</fullName>
    </submittedName>
</protein>
<dbReference type="Proteomes" id="UP000295294">
    <property type="component" value="Chromosome 2"/>
</dbReference>
<dbReference type="RefSeq" id="WP_133092220.1">
    <property type="nucleotide sequence ID" value="NZ_CP038635.1"/>
</dbReference>
<dbReference type="STRING" id="1349762.GCA_001592245_03863"/>
<evidence type="ECO:0000256" key="6">
    <source>
        <dbReference type="ARBA" id="ARBA00023136"/>
    </source>
</evidence>
<dbReference type="AlphaFoldDB" id="A0A4P7LDJ4"/>
<dbReference type="SUPFAM" id="SSF50182">
    <property type="entry name" value="Sm-like ribonucleoproteins"/>
    <property type="match status" value="1"/>
</dbReference>
<evidence type="ECO:0000259" key="10">
    <source>
        <dbReference type="Pfam" id="PF21082"/>
    </source>
</evidence>
<dbReference type="InterPro" id="IPR006685">
    <property type="entry name" value="MscS_channel_2nd"/>
</dbReference>
<sequence length="463" mass="50387">MNGETLSGLGGELTASHSMFGKMLDDLIRDAGGPGFFWQLLVLAGCLAVAWPLGRYVVHRLEARYASSSFSLRFAAASLERAMFPLAGWVLVMVARFALEPLIPISVLRLALVPLFGITSLNVVFYILRRVMSGSGQLHGMLLLVEKVLTTLVWIGMALYVLGVLSEVVAWMQDVRFSIGGKQKISLADTLMAGVWILLTVLVAMWFGSWLEERLMRSANLDVNLKVVLTRISKALLLLVSLLLSLSLVGIDLTVLSVFGGALGVGLGLGLQKIASNYISGFIILLDRSVKLGDQITVDKYTGIVSQIRTRYTVVRNGDGETLVPNEQLVAQSVQNHSFSNTNVRVATRVQADYSADPETVIALLTECVRELPRVLKDPEPAAFLVLFADSGIEYEVAAYIADPQNGKLGVQSAMNRAIWRTLREHGISIPYPQRELRVMHETPMPGPGAPKASTLPEAANAT</sequence>
<evidence type="ECO:0000259" key="9">
    <source>
        <dbReference type="Pfam" id="PF00924"/>
    </source>
</evidence>
<reference evidence="11 12" key="1">
    <citation type="submission" date="2019-03" db="EMBL/GenBank/DDBJ databases">
        <title>Efficiently degradation of phenoxyalkanoic acid herbicides by Cupriavidus oxalaticus strain X32.</title>
        <authorList>
            <person name="Sheng X."/>
        </authorList>
    </citation>
    <scope>NUCLEOTIDE SEQUENCE [LARGE SCALE GENOMIC DNA]</scope>
    <source>
        <strain evidence="11 12">X32</strain>
    </source>
</reference>
<dbReference type="Pfam" id="PF00924">
    <property type="entry name" value="MS_channel_2nd"/>
    <property type="match status" value="1"/>
</dbReference>
<accession>A0A4P7LDJ4</accession>
<dbReference type="InterPro" id="IPR011066">
    <property type="entry name" value="MscS_channel_C_sf"/>
</dbReference>
<dbReference type="Gene3D" id="2.30.30.60">
    <property type="match status" value="1"/>
</dbReference>
<feature type="transmembrane region" description="Helical" evidence="8">
    <location>
        <begin position="36"/>
        <end position="58"/>
    </location>
</feature>
<name>A0A4P7LDJ4_9BURK</name>
<dbReference type="SUPFAM" id="SSF82689">
    <property type="entry name" value="Mechanosensitive channel protein MscS (YggB), C-terminal domain"/>
    <property type="match status" value="1"/>
</dbReference>
<feature type="transmembrane region" description="Helical" evidence="8">
    <location>
        <begin position="105"/>
        <end position="128"/>
    </location>
</feature>
<dbReference type="Pfam" id="PF21082">
    <property type="entry name" value="MS_channel_3rd"/>
    <property type="match status" value="1"/>
</dbReference>
<organism evidence="11 12">
    <name type="scientific">Cupriavidus oxalaticus</name>
    <dbReference type="NCBI Taxonomy" id="96344"/>
    <lineage>
        <taxon>Bacteria</taxon>
        <taxon>Pseudomonadati</taxon>
        <taxon>Pseudomonadota</taxon>
        <taxon>Betaproteobacteria</taxon>
        <taxon>Burkholderiales</taxon>
        <taxon>Burkholderiaceae</taxon>
        <taxon>Cupriavidus</taxon>
    </lineage>
</organism>
<proteinExistence type="inferred from homology"/>
<evidence type="ECO:0000256" key="7">
    <source>
        <dbReference type="SAM" id="MobiDB-lite"/>
    </source>
</evidence>
<feature type="domain" description="Mechanosensitive ion channel MscS" evidence="9">
    <location>
        <begin position="274"/>
        <end position="338"/>
    </location>
</feature>
<dbReference type="GO" id="GO:0008381">
    <property type="term" value="F:mechanosensitive monoatomic ion channel activity"/>
    <property type="evidence" value="ECO:0007669"/>
    <property type="project" value="UniProtKB-ARBA"/>
</dbReference>
<dbReference type="PANTHER" id="PTHR30347:SF1">
    <property type="entry name" value="MECHANOSENSITIVE CHANNEL MSCK"/>
    <property type="match status" value="1"/>
</dbReference>
<dbReference type="PANTHER" id="PTHR30347">
    <property type="entry name" value="POTASSIUM CHANNEL RELATED"/>
    <property type="match status" value="1"/>
</dbReference>
<dbReference type="InterPro" id="IPR011014">
    <property type="entry name" value="MscS_channel_TM-2"/>
</dbReference>
<dbReference type="OrthoDB" id="9809206at2"/>
<feature type="region of interest" description="Disordered" evidence="7">
    <location>
        <begin position="443"/>
        <end position="463"/>
    </location>
</feature>
<keyword evidence="4 8" id="KW-0812">Transmembrane</keyword>
<keyword evidence="3" id="KW-1003">Cell membrane</keyword>
<evidence type="ECO:0000256" key="5">
    <source>
        <dbReference type="ARBA" id="ARBA00022989"/>
    </source>
</evidence>
<feature type="transmembrane region" description="Helical" evidence="8">
    <location>
        <begin position="148"/>
        <end position="171"/>
    </location>
</feature>
<dbReference type="InterPro" id="IPR052702">
    <property type="entry name" value="MscS-like_channel"/>
</dbReference>
<evidence type="ECO:0000256" key="8">
    <source>
        <dbReference type="SAM" id="Phobius"/>
    </source>
</evidence>
<evidence type="ECO:0000256" key="3">
    <source>
        <dbReference type="ARBA" id="ARBA00022475"/>
    </source>
</evidence>